<evidence type="ECO:0000256" key="1">
    <source>
        <dbReference type="ARBA" id="ARBA00004167"/>
    </source>
</evidence>
<dbReference type="Proteomes" id="UP000596742">
    <property type="component" value="Unassembled WGS sequence"/>
</dbReference>
<evidence type="ECO:0000313" key="6">
    <source>
        <dbReference type="EMBL" id="VDI27737.1"/>
    </source>
</evidence>
<dbReference type="AlphaFoldDB" id="A0A8B6E3G5"/>
<evidence type="ECO:0000256" key="5">
    <source>
        <dbReference type="SAM" id="Phobius"/>
    </source>
</evidence>
<proteinExistence type="predicted"/>
<dbReference type="EMBL" id="UYJE01004400">
    <property type="protein sequence ID" value="VDI27737.1"/>
    <property type="molecule type" value="Genomic_DNA"/>
</dbReference>
<evidence type="ECO:0000256" key="2">
    <source>
        <dbReference type="ARBA" id="ARBA00022692"/>
    </source>
</evidence>
<gene>
    <name evidence="6" type="ORF">MGAL_10B032182</name>
</gene>
<dbReference type="OrthoDB" id="10520807at2759"/>
<name>A0A8B6E3G5_MYTGA</name>
<evidence type="ECO:0000313" key="7">
    <source>
        <dbReference type="Proteomes" id="UP000596742"/>
    </source>
</evidence>
<dbReference type="InterPro" id="IPR029208">
    <property type="entry name" value="COX14"/>
</dbReference>
<reference evidence="6" key="1">
    <citation type="submission" date="2018-11" db="EMBL/GenBank/DDBJ databases">
        <authorList>
            <person name="Alioto T."/>
            <person name="Alioto T."/>
        </authorList>
    </citation>
    <scope>NUCLEOTIDE SEQUENCE</scope>
</reference>
<protein>
    <submittedName>
        <fullName evidence="6">Uncharacterized protein</fullName>
    </submittedName>
</protein>
<keyword evidence="4 5" id="KW-0472">Membrane</keyword>
<keyword evidence="2 5" id="KW-0812">Transmembrane</keyword>
<evidence type="ECO:0000256" key="4">
    <source>
        <dbReference type="ARBA" id="ARBA00023136"/>
    </source>
</evidence>
<sequence length="75" mass="8696">MRLPRKNVVYDIAHKSTVIGLVGTMLYSMSVLAFKMYEISYITPPMKNEIINLVKEQEMRDAQALHERELMGHSK</sequence>
<accession>A0A8B6E3G5</accession>
<organism evidence="6 7">
    <name type="scientific">Mytilus galloprovincialis</name>
    <name type="common">Mediterranean mussel</name>
    <dbReference type="NCBI Taxonomy" id="29158"/>
    <lineage>
        <taxon>Eukaryota</taxon>
        <taxon>Metazoa</taxon>
        <taxon>Spiralia</taxon>
        <taxon>Lophotrochozoa</taxon>
        <taxon>Mollusca</taxon>
        <taxon>Bivalvia</taxon>
        <taxon>Autobranchia</taxon>
        <taxon>Pteriomorphia</taxon>
        <taxon>Mytilida</taxon>
        <taxon>Mytiloidea</taxon>
        <taxon>Mytilidae</taxon>
        <taxon>Mytilinae</taxon>
        <taxon>Mytilus</taxon>
    </lineage>
</organism>
<dbReference type="GO" id="GO:0016020">
    <property type="term" value="C:membrane"/>
    <property type="evidence" value="ECO:0007669"/>
    <property type="project" value="UniProtKB-SubCell"/>
</dbReference>
<feature type="transmembrane region" description="Helical" evidence="5">
    <location>
        <begin position="12"/>
        <end position="34"/>
    </location>
</feature>
<dbReference type="Pfam" id="PF14880">
    <property type="entry name" value="COX14"/>
    <property type="match status" value="1"/>
</dbReference>
<comment type="caution">
    <text evidence="6">The sequence shown here is derived from an EMBL/GenBank/DDBJ whole genome shotgun (WGS) entry which is preliminary data.</text>
</comment>
<comment type="subcellular location">
    <subcellularLocation>
        <location evidence="1">Membrane</location>
        <topology evidence="1">Single-pass membrane protein</topology>
    </subcellularLocation>
</comment>
<keyword evidence="7" id="KW-1185">Reference proteome</keyword>
<keyword evidence="3 5" id="KW-1133">Transmembrane helix</keyword>
<evidence type="ECO:0000256" key="3">
    <source>
        <dbReference type="ARBA" id="ARBA00022989"/>
    </source>
</evidence>